<comment type="caution">
    <text evidence="1">The sequence shown here is derived from an EMBL/GenBank/DDBJ whole genome shotgun (WGS) entry which is preliminary data.</text>
</comment>
<evidence type="ECO:0008006" key="3">
    <source>
        <dbReference type="Google" id="ProtNLM"/>
    </source>
</evidence>
<dbReference type="GeneID" id="93713973"/>
<reference evidence="1 2" key="1">
    <citation type="submission" date="2016-10" db="EMBL/GenBank/DDBJ databases">
        <authorList>
            <person name="Varghese N."/>
            <person name="Submissions S."/>
        </authorList>
    </citation>
    <scope>NUCLEOTIDE SEQUENCE [LARGE SCALE GENOMIC DNA]</scope>
    <source>
        <strain evidence="1 2">DSM 13796</strain>
    </source>
</reference>
<keyword evidence="2" id="KW-1185">Reference proteome</keyword>
<evidence type="ECO:0000313" key="1">
    <source>
        <dbReference type="EMBL" id="SFQ85791.1"/>
    </source>
</evidence>
<evidence type="ECO:0000313" key="2">
    <source>
        <dbReference type="Proteomes" id="UP000182762"/>
    </source>
</evidence>
<dbReference type="Proteomes" id="UP000182762">
    <property type="component" value="Unassembled WGS sequence"/>
</dbReference>
<protein>
    <recommendedName>
        <fullName evidence="3">Ribbon-helix-helix protein CopG domain-containing protein</fullName>
    </recommendedName>
</protein>
<proteinExistence type="predicted"/>
<organism evidence="1 2">
    <name type="scientific">Priestia endophytica DSM 13796</name>
    <dbReference type="NCBI Taxonomy" id="1121089"/>
    <lineage>
        <taxon>Bacteria</taxon>
        <taxon>Bacillati</taxon>
        <taxon>Bacillota</taxon>
        <taxon>Bacilli</taxon>
        <taxon>Bacillales</taxon>
        <taxon>Bacillaceae</taxon>
        <taxon>Priestia</taxon>
    </lineage>
</organism>
<dbReference type="EMBL" id="FOXX01000016">
    <property type="protein sequence ID" value="SFQ85791.1"/>
    <property type="molecule type" value="Genomic_DNA"/>
</dbReference>
<accession>A0A1I6BXX5</accession>
<gene>
    <name evidence="1" type="ORF">SAMN02745910_04478</name>
</gene>
<name>A0A1I6BXX5_9BACI</name>
<dbReference type="Gene3D" id="1.10.1220.10">
    <property type="entry name" value="Met repressor-like"/>
    <property type="match status" value="1"/>
</dbReference>
<dbReference type="InterPro" id="IPR013321">
    <property type="entry name" value="Arc_rbn_hlx_hlx"/>
</dbReference>
<sequence length="41" mass="4727">MEIKVRNVDPVAVKKIDELAKEKGISRQEFLKGQFGMQAFF</sequence>
<dbReference type="RefSeq" id="WP_372439895.1">
    <property type="nucleotide sequence ID" value="NZ_FOXX01000016.1"/>
</dbReference>